<dbReference type="GO" id="GO:0006310">
    <property type="term" value="P:DNA recombination"/>
    <property type="evidence" value="ECO:0007669"/>
    <property type="project" value="InterPro"/>
</dbReference>
<feature type="region of interest" description="Disordered" evidence="6">
    <location>
        <begin position="778"/>
        <end position="799"/>
    </location>
</feature>
<dbReference type="OrthoDB" id="9809852at2"/>
<dbReference type="InterPro" id="IPR001667">
    <property type="entry name" value="DDH_dom"/>
</dbReference>
<dbReference type="Pfam" id="PF01368">
    <property type="entry name" value="DHH"/>
    <property type="match status" value="1"/>
</dbReference>
<organism evidence="11 12">
    <name type="scientific">Planifilum fimeticola</name>
    <dbReference type="NCBI Taxonomy" id="201975"/>
    <lineage>
        <taxon>Bacteria</taxon>
        <taxon>Bacillati</taxon>
        <taxon>Bacillota</taxon>
        <taxon>Bacilli</taxon>
        <taxon>Bacillales</taxon>
        <taxon>Thermoactinomycetaceae</taxon>
        <taxon>Planifilum</taxon>
    </lineage>
</organism>
<protein>
    <recommendedName>
        <fullName evidence="2">Single-stranded-DNA-specific exonuclease RecJ</fullName>
    </recommendedName>
</protein>
<gene>
    <name evidence="11" type="ORF">CLV97_1258</name>
</gene>
<dbReference type="EMBL" id="PVNE01000025">
    <property type="protein sequence ID" value="PRX39392.1"/>
    <property type="molecule type" value="Genomic_DNA"/>
</dbReference>
<dbReference type="InterPro" id="IPR018779">
    <property type="entry name" value="RecJ_C"/>
</dbReference>
<evidence type="ECO:0000313" key="12">
    <source>
        <dbReference type="Proteomes" id="UP000237797"/>
    </source>
</evidence>
<dbReference type="NCBIfam" id="TIGR00644">
    <property type="entry name" value="recJ"/>
    <property type="match status" value="1"/>
</dbReference>
<dbReference type="GO" id="GO:0003676">
    <property type="term" value="F:nucleic acid binding"/>
    <property type="evidence" value="ECO:0007669"/>
    <property type="project" value="InterPro"/>
</dbReference>
<feature type="domain" description="DDH" evidence="7">
    <location>
        <begin position="82"/>
        <end position="226"/>
    </location>
</feature>
<keyword evidence="3" id="KW-0540">Nuclease</keyword>
<dbReference type="InterPro" id="IPR038763">
    <property type="entry name" value="DHH_sf"/>
</dbReference>
<keyword evidence="4" id="KW-0378">Hydrolase</keyword>
<dbReference type="Pfam" id="PF10141">
    <property type="entry name" value="ssDNA-exonuc_C"/>
    <property type="match status" value="1"/>
</dbReference>
<dbReference type="InterPro" id="IPR051673">
    <property type="entry name" value="SSDNA_exonuclease_RecJ"/>
</dbReference>
<comment type="similarity">
    <text evidence="1">Belongs to the RecJ family.</text>
</comment>
<dbReference type="InterPro" id="IPR041122">
    <property type="entry name" value="RecJ_OB"/>
</dbReference>
<dbReference type="SUPFAM" id="SSF64182">
    <property type="entry name" value="DHH phosphoesterases"/>
    <property type="match status" value="1"/>
</dbReference>
<feature type="domain" description="Single-stranded-DNA-specific exonuclease RecJ C-terminal" evidence="9">
    <location>
        <begin position="566"/>
        <end position="763"/>
    </location>
</feature>
<evidence type="ECO:0000256" key="6">
    <source>
        <dbReference type="SAM" id="MobiDB-lite"/>
    </source>
</evidence>
<dbReference type="Proteomes" id="UP000237797">
    <property type="component" value="Unassembled WGS sequence"/>
</dbReference>
<comment type="caution">
    <text evidence="11">The sequence shown here is derived from an EMBL/GenBank/DDBJ whole genome shotgun (WGS) entry which is preliminary data.</text>
</comment>
<accession>A0A2T0LBQ4</accession>
<dbReference type="GO" id="GO:0008409">
    <property type="term" value="F:5'-3' exonuclease activity"/>
    <property type="evidence" value="ECO:0007669"/>
    <property type="project" value="InterPro"/>
</dbReference>
<keyword evidence="12" id="KW-1185">Reference proteome</keyword>
<dbReference type="RefSeq" id="WP_106346096.1">
    <property type="nucleotide sequence ID" value="NZ_PVNE01000025.1"/>
</dbReference>
<evidence type="ECO:0000259" key="10">
    <source>
        <dbReference type="Pfam" id="PF17768"/>
    </source>
</evidence>
<evidence type="ECO:0000256" key="2">
    <source>
        <dbReference type="ARBA" id="ARBA00019841"/>
    </source>
</evidence>
<feature type="domain" description="RecJ OB" evidence="10">
    <location>
        <begin position="453"/>
        <end position="559"/>
    </location>
</feature>
<dbReference type="PANTHER" id="PTHR30255">
    <property type="entry name" value="SINGLE-STRANDED-DNA-SPECIFIC EXONUCLEASE RECJ"/>
    <property type="match status" value="1"/>
</dbReference>
<dbReference type="InterPro" id="IPR003156">
    <property type="entry name" value="DHHA1_dom"/>
</dbReference>
<sequence length="799" mass="89301">MLRPKTRWRLVEADEQLSGNLAETLGIHPVVARILVSRGIDSPEKAERFLNVDLSQFYDPLLMDEMAPAVERIRFALEKGEKILVYGDYDADGVSSTGLMMGLFRGLEADVRYYIPNRFREGYGLNREALHHAREAGTDLIVTVDTGISALEEAEEARKLGLDLIITDHHEPPSALPEALAVINPKKPTCPYPFKGLAGVGVAFKLAHALLGRVPEEFLEVAALGTIADLVPLLDENRVIASLGLERMNRRRHLGLTALMDVAGIKGDVKSGHVGFFLGPRINATGRLDSADRAVRLLLTEDPIEAQSIAEELDRMNRERQKLVEAIYSEAEAQVRENPERHRRVIVVASEGWNIGVIGIVASRLVETYYRPAIVLGIEGETGMAKGSARSIEGFDIYRALTACADLLPHYGGHPMAAGMTLPADHLPELQERLTELAEQWLTEEDYVPLMRVDAELDLKDAGPELIAQLNRLEPCGYGNPTPCFRISGAGMSRMQVVGSDRNHLKLTLTRQGHSLDAVGFRMGDLARDIAPHSRPDCLGELTLNEWAGRRVPQLVIRDVAVEHVQVFDWRSNRIPEERLRAVACRPDAAMFAASPGGSGTAGARLSWDMEEMPDLTSFRRIVFADLPPSLDRFERVVRAASRVERLYFAYGDASLDPVFFHVPDRERFKLLYAILLRKKWVHPRLDLEGLHRRTGMSKRMIAFILKVFSELGFLEGDGERWSVVEKPAKRSLEESRTYRDQLERERVWNRLVYSSYRDLCAYLSAITSLDIRMGGSDKHGFQGKNSRDSRLSATGNPV</sequence>
<evidence type="ECO:0000259" key="7">
    <source>
        <dbReference type="Pfam" id="PF01368"/>
    </source>
</evidence>
<evidence type="ECO:0000256" key="4">
    <source>
        <dbReference type="ARBA" id="ARBA00022801"/>
    </source>
</evidence>
<evidence type="ECO:0000259" key="9">
    <source>
        <dbReference type="Pfam" id="PF10141"/>
    </source>
</evidence>
<dbReference type="Pfam" id="PF02272">
    <property type="entry name" value="DHHA1"/>
    <property type="match status" value="1"/>
</dbReference>
<evidence type="ECO:0000256" key="3">
    <source>
        <dbReference type="ARBA" id="ARBA00022722"/>
    </source>
</evidence>
<name>A0A2T0LBQ4_9BACL</name>
<proteinExistence type="inferred from homology"/>
<feature type="compositionally biased region" description="Basic and acidic residues" evidence="6">
    <location>
        <begin position="778"/>
        <end position="791"/>
    </location>
</feature>
<dbReference type="AlphaFoldDB" id="A0A2T0LBQ4"/>
<dbReference type="Gene3D" id="3.90.1640.30">
    <property type="match status" value="1"/>
</dbReference>
<keyword evidence="5 11" id="KW-0269">Exonuclease</keyword>
<dbReference type="PANTHER" id="PTHR30255:SF2">
    <property type="entry name" value="SINGLE-STRANDED-DNA-SPECIFIC EXONUCLEASE RECJ"/>
    <property type="match status" value="1"/>
</dbReference>
<reference evidence="11 12" key="1">
    <citation type="submission" date="2018-03" db="EMBL/GenBank/DDBJ databases">
        <title>Genomic Encyclopedia of Archaeal and Bacterial Type Strains, Phase II (KMG-II): from individual species to whole genera.</title>
        <authorList>
            <person name="Goeker M."/>
        </authorList>
    </citation>
    <scope>NUCLEOTIDE SEQUENCE [LARGE SCALE GENOMIC DNA]</scope>
    <source>
        <strain evidence="11 12">DSM 44946</strain>
    </source>
</reference>
<evidence type="ECO:0000259" key="8">
    <source>
        <dbReference type="Pfam" id="PF02272"/>
    </source>
</evidence>
<dbReference type="InterPro" id="IPR004610">
    <property type="entry name" value="RecJ"/>
</dbReference>
<evidence type="ECO:0000256" key="1">
    <source>
        <dbReference type="ARBA" id="ARBA00005915"/>
    </source>
</evidence>
<evidence type="ECO:0000313" key="11">
    <source>
        <dbReference type="EMBL" id="PRX39392.1"/>
    </source>
</evidence>
<feature type="domain" description="DHHA1" evidence="8">
    <location>
        <begin position="345"/>
        <end position="439"/>
    </location>
</feature>
<dbReference type="Pfam" id="PF17768">
    <property type="entry name" value="RecJ_OB"/>
    <property type="match status" value="1"/>
</dbReference>
<evidence type="ECO:0000256" key="5">
    <source>
        <dbReference type="ARBA" id="ARBA00022839"/>
    </source>
</evidence>
<dbReference type="Gene3D" id="3.10.310.30">
    <property type="match status" value="1"/>
</dbReference>
<dbReference type="GO" id="GO:0006281">
    <property type="term" value="P:DNA repair"/>
    <property type="evidence" value="ECO:0007669"/>
    <property type="project" value="InterPro"/>
</dbReference>